<evidence type="ECO:0000313" key="4">
    <source>
        <dbReference type="Proteomes" id="UP000027138"/>
    </source>
</evidence>
<dbReference type="PANTHER" id="PTHR38937">
    <property type="entry name" value="MEMBRANE PROTEIN OF ER BODY-LIKE PROTEIN"/>
    <property type="match status" value="1"/>
</dbReference>
<reference evidence="3 4" key="1">
    <citation type="journal article" date="2014" name="PLoS ONE">
        <title>Global Analysis of Gene Expression Profiles in Physic Nut (Jatropha curcas L.) Seedlings Exposed to Salt Stress.</title>
        <authorList>
            <person name="Zhang L."/>
            <person name="Zhang C."/>
            <person name="Wu P."/>
            <person name="Chen Y."/>
            <person name="Li M."/>
            <person name="Jiang H."/>
            <person name="Wu G."/>
        </authorList>
    </citation>
    <scope>NUCLEOTIDE SEQUENCE [LARGE SCALE GENOMIC DNA]</scope>
    <source>
        <strain evidence="4">cv. GZQX0401</strain>
        <tissue evidence="3">Young leaves</tissue>
    </source>
</reference>
<protein>
    <recommendedName>
        <fullName evidence="5">Membrane protein of ER body-like protein</fullName>
    </recommendedName>
</protein>
<gene>
    <name evidence="3" type="ORF">JCGZ_00542</name>
</gene>
<dbReference type="InterPro" id="IPR052843">
    <property type="entry name" value="ER_body_metal_sequester"/>
</dbReference>
<dbReference type="PANTHER" id="PTHR38937:SF2">
    <property type="entry name" value="MEMBRANE PROTEIN OF ER BODY-LIKE PROTEIN ISOFORM X1"/>
    <property type="match status" value="1"/>
</dbReference>
<dbReference type="KEGG" id="jcu:105647941"/>
<dbReference type="STRING" id="180498.A0A067JSZ7"/>
<keyword evidence="2" id="KW-0472">Membrane</keyword>
<keyword evidence="2" id="KW-0812">Transmembrane</keyword>
<keyword evidence="2" id="KW-1133">Transmembrane helix</keyword>
<feature type="region of interest" description="Disordered" evidence="1">
    <location>
        <begin position="373"/>
        <end position="404"/>
    </location>
</feature>
<feature type="transmembrane region" description="Helical" evidence="2">
    <location>
        <begin position="630"/>
        <end position="649"/>
    </location>
</feature>
<dbReference type="Proteomes" id="UP000027138">
    <property type="component" value="Unassembled WGS sequence"/>
</dbReference>
<feature type="transmembrane region" description="Helical" evidence="2">
    <location>
        <begin position="685"/>
        <end position="707"/>
    </location>
</feature>
<evidence type="ECO:0000313" key="3">
    <source>
        <dbReference type="EMBL" id="KDP23115.1"/>
    </source>
</evidence>
<proteinExistence type="predicted"/>
<name>A0A067JSZ7_JATCU</name>
<evidence type="ECO:0008006" key="5">
    <source>
        <dbReference type="Google" id="ProtNLM"/>
    </source>
</evidence>
<feature type="transmembrane region" description="Helical" evidence="2">
    <location>
        <begin position="749"/>
        <end position="771"/>
    </location>
</feature>
<dbReference type="OrthoDB" id="1924921at2759"/>
<organism evidence="3 4">
    <name type="scientific">Jatropha curcas</name>
    <name type="common">Barbados nut</name>
    <dbReference type="NCBI Taxonomy" id="180498"/>
    <lineage>
        <taxon>Eukaryota</taxon>
        <taxon>Viridiplantae</taxon>
        <taxon>Streptophyta</taxon>
        <taxon>Embryophyta</taxon>
        <taxon>Tracheophyta</taxon>
        <taxon>Spermatophyta</taxon>
        <taxon>Magnoliopsida</taxon>
        <taxon>eudicotyledons</taxon>
        <taxon>Gunneridae</taxon>
        <taxon>Pentapetalae</taxon>
        <taxon>rosids</taxon>
        <taxon>fabids</taxon>
        <taxon>Malpighiales</taxon>
        <taxon>Euphorbiaceae</taxon>
        <taxon>Crotonoideae</taxon>
        <taxon>Jatropheae</taxon>
        <taxon>Jatropha</taxon>
    </lineage>
</organism>
<feature type="compositionally biased region" description="Polar residues" evidence="1">
    <location>
        <begin position="24"/>
        <end position="45"/>
    </location>
</feature>
<evidence type="ECO:0000256" key="1">
    <source>
        <dbReference type="SAM" id="MobiDB-lite"/>
    </source>
</evidence>
<feature type="compositionally biased region" description="Low complexity" evidence="1">
    <location>
        <begin position="46"/>
        <end position="57"/>
    </location>
</feature>
<keyword evidence="4" id="KW-1185">Reference proteome</keyword>
<accession>A0A067JSZ7</accession>
<dbReference type="AlphaFoldDB" id="A0A067JSZ7"/>
<evidence type="ECO:0000256" key="2">
    <source>
        <dbReference type="SAM" id="Phobius"/>
    </source>
</evidence>
<dbReference type="EMBL" id="KK915262">
    <property type="protein sequence ID" value="KDP23115.1"/>
    <property type="molecule type" value="Genomic_DNA"/>
</dbReference>
<feature type="region of interest" description="Disordered" evidence="1">
    <location>
        <begin position="13"/>
        <end position="76"/>
    </location>
</feature>
<feature type="transmembrane region" description="Helical" evidence="2">
    <location>
        <begin position="719"/>
        <end position="737"/>
    </location>
</feature>
<feature type="compositionally biased region" description="Polar residues" evidence="1">
    <location>
        <begin position="377"/>
        <end position="394"/>
    </location>
</feature>
<sequence>METDHHILVLEEEEEVEEEAALQGRQSGRRSNIASSTVISSNGNGNSYVVPSPSSNSDGITTANGIGYESPSKDIEDDNKLHISSVYFDQSDGTESVDGVSQMKNGNFLSSAFIMNSKDVDVHANVEIQKSLVEEMNNQYSENLDDKGLSDSGLKPLEEPHDEQKIKLNSFNNGTGLVDDLIEETDQEVTEFDVERVLEKQNTHDLYCPNCNSCITRRVILRRRKQKIRSLRRKPKHNKVDTVLCSDLDANSTNSVNVQVHDSVNLHPRGSPEGTANDYNGDREPEIFRCLSCFSFFIPTGGGFKLFRLFGGSPEDKNVQSLQSHENENVQSLQMKHATERNWFFSMFAGYKNNMITEPASVNDLGSAHQDARKKVASSSTGDNTYFENASTSIGEKPKNATEQANTDIVDQHKKGHLATRIPGISINAGEPAEDASLGPLQGEVNPKMASSYKSLIPEHSQLEIDRKINIAMPEERPVQNDQASVVLGAPLPSQLHGKGEILNDSAVVHHESRKDAMSSSIQETLVLEKRKIGVGETVFGSAEKNTGSDVIVIVETKELEPATASLGAQNIDDRTEATSLLETGTQTYVREQIGTGLTVDILKSIVYGGLIESITSLGIVSSAAAAGSATLNILALGLANVIGGLFIIGHNLLELKNDTSGGTSDQMYEPKDRYHETLGRRENFLLHATVVIISFLIFGMLPPVIYGFSFHKSDNKDLKLAVVGGASLICIMLLAIGKAHVRRRPKSYISTVLYHVVIGVMASGACYIAGDLIGKLLEKTGWSGSSLSVAMTFPETKPIDRTWASY</sequence>